<dbReference type="Pfam" id="PF25783">
    <property type="entry name" value="BigA_beta"/>
    <property type="match status" value="1"/>
</dbReference>
<proteinExistence type="predicted"/>
<comment type="caution">
    <text evidence="3">The sequence shown here is derived from an EMBL/GenBank/DDBJ whole genome shotgun (WGS) entry which is preliminary data.</text>
</comment>
<organism evidence="3 4">
    <name type="scientific">Trabulsiella guamensis ATCC 49490</name>
    <dbReference type="NCBI Taxonomy" id="1005994"/>
    <lineage>
        <taxon>Bacteria</taxon>
        <taxon>Pseudomonadati</taxon>
        <taxon>Pseudomonadota</taxon>
        <taxon>Gammaproteobacteria</taxon>
        <taxon>Enterobacterales</taxon>
        <taxon>Enterobacteriaceae</taxon>
        <taxon>Trabulsiella</taxon>
    </lineage>
</organism>
<dbReference type="AlphaFoldDB" id="A0A084ZDZ7"/>
<dbReference type="InterPro" id="IPR058034">
    <property type="entry name" value="BigA_beta"/>
</dbReference>
<feature type="non-terminal residue" evidence="3">
    <location>
        <position position="1"/>
    </location>
</feature>
<keyword evidence="4" id="KW-1185">Reference proteome</keyword>
<accession>A0A084ZDZ7</accession>
<dbReference type="eggNOG" id="COG4625">
    <property type="taxonomic scope" value="Bacteria"/>
</dbReference>
<evidence type="ECO:0000259" key="2">
    <source>
        <dbReference type="Pfam" id="PF25783"/>
    </source>
</evidence>
<sequence length="483" mass="48800">DYGQAFYNDGTGIIVNYGQINLSGEPMADDDAHMGSQPTDATLLPSVIASAGETVVLDSDTGFKNVGTGSANYGNATLNGDLQTMGWLWNEGADSVLDVNGTLTVSGGGMENQGTLTADNITISRNSYNRATGSIVTKQLDLNKSDVSFFNEGDFTGTVTAASYTNNLVNSGTMTVTEDGAAAFSGAANIYNQAGATITNTGQAVEGGENALINITRTSSADTVIVNDGTLLAQNGYSAITTAQTGTTDASKWFINSATGVISGSNAQAPLVYVNRGYNFANEGTMTVQGDNAVGIASSGTSYTQYLVNSGTLNVGTQAGQSDGSNGTGLTGIQGGGKGTTVNNTASGVINVYAEDSYAFGGTAKQFINNGEVNLLCETNCGIFAPGTSGTQEDHSGVADITVPDASKTPSQGGVPTPPADSGMQVVSNYTVGTNADGSAGTLTASNIALENVTVDTGFTSGTAATSMTFNNVFTGSNIEGAD</sequence>
<feature type="non-terminal residue" evidence="3">
    <location>
        <position position="483"/>
    </location>
</feature>
<name>A0A084ZDZ7_9ENTR</name>
<protein>
    <submittedName>
        <fullName evidence="3">Putative surface-exposed virulence protein</fullName>
    </submittedName>
</protein>
<feature type="domain" description="Putative surface-exposed virulence protein BigA beta-sandwich" evidence="2">
    <location>
        <begin position="429"/>
        <end position="482"/>
    </location>
</feature>
<evidence type="ECO:0000256" key="1">
    <source>
        <dbReference type="SAM" id="MobiDB-lite"/>
    </source>
</evidence>
<evidence type="ECO:0000313" key="4">
    <source>
        <dbReference type="Proteomes" id="UP000028630"/>
    </source>
</evidence>
<gene>
    <name evidence="3" type="ORF">GTGU_04693</name>
</gene>
<dbReference type="EMBL" id="JMTB01000155">
    <property type="protein sequence ID" value="KFB95691.1"/>
    <property type="molecule type" value="Genomic_DNA"/>
</dbReference>
<feature type="region of interest" description="Disordered" evidence="1">
    <location>
        <begin position="405"/>
        <end position="424"/>
    </location>
</feature>
<evidence type="ECO:0000313" key="3">
    <source>
        <dbReference type="EMBL" id="KFB95691.1"/>
    </source>
</evidence>
<reference evidence="4" key="1">
    <citation type="submission" date="2014-05" db="EMBL/GenBank/DDBJ databases">
        <title>ATOL: Assembling a taxonomically balanced genome-scale reconstruction of the evolutionary history of the Enterobacteriaceae.</title>
        <authorList>
            <person name="Plunkett G. III"/>
            <person name="Neeno-Eckwall E.C."/>
            <person name="Glasner J.D."/>
            <person name="Perna N.T."/>
        </authorList>
    </citation>
    <scope>NUCLEOTIDE SEQUENCE [LARGE SCALE GENOMIC DNA]</scope>
    <source>
        <strain evidence="4">ATCC 49490</strain>
    </source>
</reference>
<dbReference type="Proteomes" id="UP000028630">
    <property type="component" value="Unassembled WGS sequence"/>
</dbReference>